<dbReference type="Proteomes" id="UP000197174">
    <property type="component" value="Unassembled WGS sequence"/>
</dbReference>
<dbReference type="PIRSF" id="PIRSF002741">
    <property type="entry name" value="MppA"/>
    <property type="match status" value="1"/>
</dbReference>
<dbReference type="AlphaFoldDB" id="A0A246RFB5"/>
<dbReference type="InterPro" id="IPR030678">
    <property type="entry name" value="Peptide/Ni-bd"/>
</dbReference>
<keyword evidence="3" id="KW-1185">Reference proteome</keyword>
<dbReference type="Gene3D" id="3.40.190.10">
    <property type="entry name" value="Periplasmic binding protein-like II"/>
    <property type="match status" value="1"/>
</dbReference>
<proteinExistence type="predicted"/>
<gene>
    <name evidence="2" type="ORF">B5D80_26410</name>
</gene>
<dbReference type="GO" id="GO:0042597">
    <property type="term" value="C:periplasmic space"/>
    <property type="evidence" value="ECO:0007669"/>
    <property type="project" value="UniProtKB-ARBA"/>
</dbReference>
<sequence>MAAALVAAVAGCGGDAPVTGGGLTYAINQEPQCVDPHATGQSVTSSVARPVVDSLVWHDTASGELRPWLASSWSVSADQRSWTFVLRTGVTFSDGTPFDAAAVRANLDHIVDPRTKSLGAAGVIAPYYRDSQVVDAHTVTVRLKQPFASLLVQLSTVAFGMQSPKWLATGGTELCTTVVGSGPFVMQGGWRKGRGVDYVRNDAYDWAPPGAPHQGPARLDSLHIKLITQDSARIGALTSGQVDAVARVPALDVKRLEGTMRVLRAEAPGENYSLFPNTASRVFSDVRVRQAFRGGIDWDNLVQRLFFGAYRTAAGPLSPATRFVAPATTTAVPYDPARAGQLLDEAGWRGRDAEGYRTRDGKRLTVRFASVKAAETAENVTLSEQVQAEARKLGFDVQIVNLPISQVINNAQRGTYELMATGFSGPDADVLRKLFGSDGVAVPGRMGSNIAKYRNATLDRLLADAQLTTEEPRRAALYAQAQKQVVDDAAVIPVYAAGSLIATTRSVDGVVFDGEASPSFYAATRSR</sequence>
<evidence type="ECO:0000259" key="1">
    <source>
        <dbReference type="Pfam" id="PF00496"/>
    </source>
</evidence>
<comment type="caution">
    <text evidence="2">The sequence shown here is derived from an EMBL/GenBank/DDBJ whole genome shotgun (WGS) entry which is preliminary data.</text>
</comment>
<accession>A0A246RFB5</accession>
<dbReference type="GO" id="GO:1904680">
    <property type="term" value="F:peptide transmembrane transporter activity"/>
    <property type="evidence" value="ECO:0007669"/>
    <property type="project" value="TreeGrafter"/>
</dbReference>
<dbReference type="PANTHER" id="PTHR30290">
    <property type="entry name" value="PERIPLASMIC BINDING COMPONENT OF ABC TRANSPORTER"/>
    <property type="match status" value="1"/>
</dbReference>
<feature type="domain" description="Solute-binding protein family 5" evidence="1">
    <location>
        <begin position="64"/>
        <end position="429"/>
    </location>
</feature>
<organism evidence="2 3">
    <name type="scientific">Micromonospora wenchangensis</name>
    <dbReference type="NCBI Taxonomy" id="1185415"/>
    <lineage>
        <taxon>Bacteria</taxon>
        <taxon>Bacillati</taxon>
        <taxon>Actinomycetota</taxon>
        <taxon>Actinomycetes</taxon>
        <taxon>Micromonosporales</taxon>
        <taxon>Micromonosporaceae</taxon>
        <taxon>Micromonospora</taxon>
    </lineage>
</organism>
<dbReference type="GO" id="GO:0015833">
    <property type="term" value="P:peptide transport"/>
    <property type="evidence" value="ECO:0007669"/>
    <property type="project" value="TreeGrafter"/>
</dbReference>
<dbReference type="InterPro" id="IPR039424">
    <property type="entry name" value="SBP_5"/>
</dbReference>
<dbReference type="InterPro" id="IPR000914">
    <property type="entry name" value="SBP_5_dom"/>
</dbReference>
<dbReference type="Pfam" id="PF00496">
    <property type="entry name" value="SBP_bac_5"/>
    <property type="match status" value="1"/>
</dbReference>
<evidence type="ECO:0000313" key="3">
    <source>
        <dbReference type="Proteomes" id="UP000197174"/>
    </source>
</evidence>
<protein>
    <recommendedName>
        <fullName evidence="1">Solute-binding protein family 5 domain-containing protein</fullName>
    </recommendedName>
</protein>
<dbReference type="Gene3D" id="3.10.105.10">
    <property type="entry name" value="Dipeptide-binding Protein, Domain 3"/>
    <property type="match status" value="1"/>
</dbReference>
<dbReference type="SUPFAM" id="SSF53850">
    <property type="entry name" value="Periplasmic binding protein-like II"/>
    <property type="match status" value="1"/>
</dbReference>
<evidence type="ECO:0000313" key="2">
    <source>
        <dbReference type="EMBL" id="OWV01486.1"/>
    </source>
</evidence>
<dbReference type="GO" id="GO:0043190">
    <property type="term" value="C:ATP-binding cassette (ABC) transporter complex"/>
    <property type="evidence" value="ECO:0007669"/>
    <property type="project" value="InterPro"/>
</dbReference>
<dbReference type="CDD" id="cd08492">
    <property type="entry name" value="PBP2_NikA_DppA_OppA_like_15"/>
    <property type="match status" value="1"/>
</dbReference>
<reference evidence="2 3" key="1">
    <citation type="submission" date="2017-03" db="EMBL/GenBank/DDBJ databases">
        <title>Whole genome sequence of Micromonospora wenchangensis, isolated from mangrove soil.</title>
        <authorList>
            <person name="Yang H."/>
        </authorList>
    </citation>
    <scope>NUCLEOTIDE SEQUENCE [LARGE SCALE GENOMIC DNA]</scope>
    <source>
        <strain evidence="2 3">CCTCC AA 2012002</strain>
    </source>
</reference>
<name>A0A246RFB5_9ACTN</name>
<dbReference type="EMBL" id="MZMV01000060">
    <property type="protein sequence ID" value="OWV01486.1"/>
    <property type="molecule type" value="Genomic_DNA"/>
</dbReference>